<feature type="transmembrane region" description="Helical" evidence="1">
    <location>
        <begin position="21"/>
        <end position="45"/>
    </location>
</feature>
<dbReference type="Pfam" id="PF14145">
    <property type="entry name" value="YrhK"/>
    <property type="match status" value="1"/>
</dbReference>
<dbReference type="AlphaFoldDB" id="A0A2G6PF02"/>
<organism evidence="3 4">
    <name type="scientific">Candidatus Contendibacter odensensis</name>
    <dbReference type="NCBI Taxonomy" id="1400860"/>
    <lineage>
        <taxon>Bacteria</taxon>
        <taxon>Pseudomonadati</taxon>
        <taxon>Pseudomonadota</taxon>
        <taxon>Gammaproteobacteria</taxon>
        <taxon>Candidatus Competibacteraceae</taxon>
        <taxon>Candidatus Contendibacter</taxon>
    </lineage>
</organism>
<evidence type="ECO:0000256" key="1">
    <source>
        <dbReference type="SAM" id="Phobius"/>
    </source>
</evidence>
<dbReference type="EMBL" id="PDTV01000011">
    <property type="protein sequence ID" value="PIE82820.1"/>
    <property type="molecule type" value="Genomic_DNA"/>
</dbReference>
<evidence type="ECO:0000313" key="3">
    <source>
        <dbReference type="EMBL" id="PIE82820.1"/>
    </source>
</evidence>
<protein>
    <submittedName>
        <fullName evidence="3">N-acetyl-gamma-glutamyl-phosphate reductase</fullName>
    </submittedName>
</protein>
<feature type="transmembrane region" description="Helical" evidence="1">
    <location>
        <begin position="51"/>
        <end position="70"/>
    </location>
</feature>
<feature type="domain" description="YrhK" evidence="2">
    <location>
        <begin position="21"/>
        <end position="75"/>
    </location>
</feature>
<comment type="caution">
    <text evidence="3">The sequence shown here is derived from an EMBL/GenBank/DDBJ whole genome shotgun (WGS) entry which is preliminary data.</text>
</comment>
<evidence type="ECO:0000259" key="2">
    <source>
        <dbReference type="Pfam" id="PF14145"/>
    </source>
</evidence>
<dbReference type="Proteomes" id="UP000229278">
    <property type="component" value="Unassembled WGS sequence"/>
</dbReference>
<sequence length="90" mass="10531">MRLFDPDNRTRSTEHKRIFAIYEIAYAINDVLAALLFIIGSILFFNEKTTYAGTWLFLIGSVMFGLRPVIRLLRELKYMRMADYDDVTST</sequence>
<evidence type="ECO:0000313" key="4">
    <source>
        <dbReference type="Proteomes" id="UP000229278"/>
    </source>
</evidence>
<proteinExistence type="predicted"/>
<keyword evidence="1" id="KW-0812">Transmembrane</keyword>
<accession>A0A2G6PF02</accession>
<dbReference type="InterPro" id="IPR025424">
    <property type="entry name" value="YrhK_domain"/>
</dbReference>
<keyword evidence="1" id="KW-0472">Membrane</keyword>
<keyword evidence="1" id="KW-1133">Transmembrane helix</keyword>
<gene>
    <name evidence="3" type="ORF">CSA09_04520</name>
</gene>
<reference evidence="3 4" key="1">
    <citation type="submission" date="2017-10" db="EMBL/GenBank/DDBJ databases">
        <title>Novel microbial diversity and functional potential in the marine mammal oral microbiome.</title>
        <authorList>
            <person name="Dudek N.K."/>
            <person name="Sun C.L."/>
            <person name="Burstein D."/>
            <person name="Kantor R.S."/>
            <person name="Aliaga Goltsman D.S."/>
            <person name="Bik E.M."/>
            <person name="Thomas B.C."/>
            <person name="Banfield J.F."/>
            <person name="Relman D.A."/>
        </authorList>
    </citation>
    <scope>NUCLEOTIDE SEQUENCE [LARGE SCALE GENOMIC DNA]</scope>
    <source>
        <strain evidence="3">DOLJORAL78_50_517</strain>
    </source>
</reference>
<name>A0A2G6PF02_9GAMM</name>